<name>A0A7X0T4L3_LISWE</name>
<dbReference type="NCBIfam" id="TIGR01167">
    <property type="entry name" value="LPXTG_anchor"/>
    <property type="match status" value="1"/>
</dbReference>
<evidence type="ECO:0000256" key="1">
    <source>
        <dbReference type="ARBA" id="ARBA00004168"/>
    </source>
</evidence>
<evidence type="ECO:0000313" key="9">
    <source>
        <dbReference type="Proteomes" id="UP000522007"/>
    </source>
</evidence>
<feature type="domain" description="Gram-positive cocci surface proteins LPxTG" evidence="7">
    <location>
        <begin position="32"/>
        <end position="69"/>
    </location>
</feature>
<evidence type="ECO:0000256" key="2">
    <source>
        <dbReference type="ARBA" id="ARBA00022512"/>
    </source>
</evidence>
<accession>A0A7X0T4L3</accession>
<dbReference type="AlphaFoldDB" id="A0A7X0T4L3"/>
<evidence type="ECO:0000256" key="5">
    <source>
        <dbReference type="ARBA" id="ARBA00023088"/>
    </source>
</evidence>
<keyword evidence="6" id="KW-0472">Membrane</keyword>
<dbReference type="Proteomes" id="UP000522007">
    <property type="component" value="Unassembled WGS sequence"/>
</dbReference>
<comment type="caution">
    <text evidence="8">The sequence shown here is derived from an EMBL/GenBank/DDBJ whole genome shotgun (WGS) entry which is preliminary data.</text>
</comment>
<feature type="transmembrane region" description="Helical" evidence="6">
    <location>
        <begin position="45"/>
        <end position="66"/>
    </location>
</feature>
<gene>
    <name evidence="8" type="ORF">HB853_06000</name>
</gene>
<evidence type="ECO:0000256" key="3">
    <source>
        <dbReference type="ARBA" id="ARBA00022525"/>
    </source>
</evidence>
<sequence length="70" mass="7450">MVLSKKLVSSIVVLFSIGLVYFRANAVSALGDTSNGALLPSTGDAFSIWPIIIGVFLVILALVLFLKKKI</sequence>
<keyword evidence="3" id="KW-0964">Secreted</keyword>
<evidence type="ECO:0000313" key="8">
    <source>
        <dbReference type="EMBL" id="MBC1322493.1"/>
    </source>
</evidence>
<evidence type="ECO:0000256" key="6">
    <source>
        <dbReference type="SAM" id="Phobius"/>
    </source>
</evidence>
<comment type="subcellular location">
    <subcellularLocation>
        <location evidence="1">Secreted</location>
        <location evidence="1">Cell wall</location>
        <topology evidence="1">Peptidoglycan-anchor</topology>
    </subcellularLocation>
</comment>
<keyword evidence="2" id="KW-0134">Cell wall</keyword>
<organism evidence="8 9">
    <name type="scientific">Listeria welshimeri</name>
    <dbReference type="NCBI Taxonomy" id="1643"/>
    <lineage>
        <taxon>Bacteria</taxon>
        <taxon>Bacillati</taxon>
        <taxon>Bacillota</taxon>
        <taxon>Bacilli</taxon>
        <taxon>Bacillales</taxon>
        <taxon>Listeriaceae</taxon>
        <taxon>Listeria</taxon>
    </lineage>
</organism>
<protein>
    <submittedName>
        <fullName evidence="8">LPXTG cell wall anchor domain-containing protein</fullName>
    </submittedName>
</protein>
<reference evidence="8 9" key="1">
    <citation type="submission" date="2020-03" db="EMBL/GenBank/DDBJ databases">
        <title>Soil Listeria distribution.</title>
        <authorList>
            <person name="Liao J."/>
            <person name="Wiedmann M."/>
        </authorList>
    </citation>
    <scope>NUCLEOTIDE SEQUENCE [LARGE SCALE GENOMIC DNA]</scope>
    <source>
        <strain evidence="8 9">FSL L7-1829</strain>
    </source>
</reference>
<dbReference type="EMBL" id="JAAROP010000004">
    <property type="protein sequence ID" value="MBC1322493.1"/>
    <property type="molecule type" value="Genomic_DNA"/>
</dbReference>
<keyword evidence="5" id="KW-0572">Peptidoglycan-anchor</keyword>
<proteinExistence type="predicted"/>
<dbReference type="InterPro" id="IPR019931">
    <property type="entry name" value="LPXTG_anchor"/>
</dbReference>
<keyword evidence="6" id="KW-0812">Transmembrane</keyword>
<dbReference type="Pfam" id="PF00746">
    <property type="entry name" value="Gram_pos_anchor"/>
    <property type="match status" value="1"/>
</dbReference>
<keyword evidence="6" id="KW-1133">Transmembrane helix</keyword>
<evidence type="ECO:0000259" key="7">
    <source>
        <dbReference type="Pfam" id="PF00746"/>
    </source>
</evidence>
<keyword evidence="4" id="KW-0732">Signal</keyword>
<evidence type="ECO:0000256" key="4">
    <source>
        <dbReference type="ARBA" id="ARBA00022729"/>
    </source>
</evidence>